<dbReference type="InterPro" id="IPR013159">
    <property type="entry name" value="DnaA_C"/>
</dbReference>
<dbReference type="GO" id="GO:0005886">
    <property type="term" value="C:plasma membrane"/>
    <property type="evidence" value="ECO:0007669"/>
    <property type="project" value="TreeGrafter"/>
</dbReference>
<name>A0A3B1CU75_9ZZZZ</name>
<dbReference type="FunFam" id="3.40.50.300:FF:000668">
    <property type="entry name" value="Chromosomal replication initiator protein DnaA"/>
    <property type="match status" value="1"/>
</dbReference>
<evidence type="ECO:0000256" key="1">
    <source>
        <dbReference type="ARBA" id="ARBA00006583"/>
    </source>
</evidence>
<dbReference type="FunFam" id="1.10.8.60:FF:000003">
    <property type="entry name" value="Chromosomal replication initiator protein DnaA"/>
    <property type="match status" value="1"/>
</dbReference>
<evidence type="ECO:0000256" key="5">
    <source>
        <dbReference type="ARBA" id="ARBA00022840"/>
    </source>
</evidence>
<comment type="similarity">
    <text evidence="1">Belongs to the DnaA family.</text>
</comment>
<evidence type="ECO:0000256" key="7">
    <source>
        <dbReference type="ARBA" id="ARBA00023125"/>
    </source>
</evidence>
<dbReference type="GO" id="GO:0003688">
    <property type="term" value="F:DNA replication origin binding"/>
    <property type="evidence" value="ECO:0007669"/>
    <property type="project" value="InterPro"/>
</dbReference>
<dbReference type="InterPro" id="IPR027417">
    <property type="entry name" value="P-loop_NTPase"/>
</dbReference>
<evidence type="ECO:0000256" key="4">
    <source>
        <dbReference type="ARBA" id="ARBA00022741"/>
    </source>
</evidence>
<keyword evidence="7" id="KW-0238">DNA-binding</keyword>
<dbReference type="Pfam" id="PF11638">
    <property type="entry name" value="DnaA_N"/>
    <property type="match status" value="1"/>
</dbReference>
<evidence type="ECO:0000259" key="8">
    <source>
        <dbReference type="SMART" id="SM00382"/>
    </source>
</evidence>
<accession>A0A3B1CU75</accession>
<dbReference type="CDD" id="cd00009">
    <property type="entry name" value="AAA"/>
    <property type="match status" value="1"/>
</dbReference>
<dbReference type="PANTHER" id="PTHR30050:SF2">
    <property type="entry name" value="CHROMOSOMAL REPLICATION INITIATOR PROTEIN DNAA"/>
    <property type="match status" value="1"/>
</dbReference>
<dbReference type="InterPro" id="IPR024633">
    <property type="entry name" value="DnaA_N_dom"/>
</dbReference>
<keyword evidence="4" id="KW-0547">Nucleotide-binding</keyword>
<evidence type="ECO:0000256" key="3">
    <source>
        <dbReference type="ARBA" id="ARBA00022705"/>
    </source>
</evidence>
<dbReference type="PRINTS" id="PR00051">
    <property type="entry name" value="DNAA"/>
</dbReference>
<keyword evidence="2" id="KW-0963">Cytoplasm</keyword>
<sequence>MTSKEILWQQCLKEIEAQILPENYTTLFSPTYACELGNDSLTVAVPSIFFKKCLEENYQDLIETTLESLLKKKTLVDFYVTAEPEQKNSLQTTNGNSAKIKYNPEADLKSRMVRAALNPKYTFSSYVVGSSNQFAHAAANAVASNPAGAYNPLFIYGSVGLGKTHLMHAIGHKIIENDPEARVRYISAESFTVDLIESLKRDEMPRFRQRYRPLDVLLIDDIQFLAGKDRTQEEFFYTFNTLYESHKQIIISGDRYPKDLQNIEERLRSRFESGLVADINSPDVETKVAILFKKAEFHKKTIPHDVALFIASNIKSNIRELEGLLLRIIAYASFTYKNISLELAKEVLKEFTHDKTKNFTIPNIQRLVASYFTIKVSDLKSKTRSRHISFPRQIAMYICREHTKSSLPDIGKQFGGKDHTTVIFSHKKITKLVNENNPIAMNIEEILERIEGE</sequence>
<dbReference type="InterPro" id="IPR013317">
    <property type="entry name" value="DnaA_dom"/>
</dbReference>
<keyword evidence="3" id="KW-0235">DNA replication</keyword>
<proteinExistence type="inferred from homology"/>
<dbReference type="SMART" id="SM00760">
    <property type="entry name" value="Bac_DnaA_C"/>
    <property type="match status" value="1"/>
</dbReference>
<dbReference type="SUPFAM" id="SSF52540">
    <property type="entry name" value="P-loop containing nucleoside triphosphate hydrolases"/>
    <property type="match status" value="1"/>
</dbReference>
<protein>
    <submittedName>
        <fullName evidence="10">Chromosomal replication initiator protein DnaA</fullName>
    </submittedName>
</protein>
<dbReference type="InterPro" id="IPR038454">
    <property type="entry name" value="DnaA_N_sf"/>
</dbReference>
<evidence type="ECO:0000256" key="6">
    <source>
        <dbReference type="ARBA" id="ARBA00023121"/>
    </source>
</evidence>
<dbReference type="GO" id="GO:0008289">
    <property type="term" value="F:lipid binding"/>
    <property type="evidence" value="ECO:0007669"/>
    <property type="project" value="UniProtKB-KW"/>
</dbReference>
<dbReference type="InterPro" id="IPR018312">
    <property type="entry name" value="Chromosome_initiator_DnaA_CS"/>
</dbReference>
<keyword evidence="6" id="KW-0446">Lipid-binding</keyword>
<organism evidence="10">
    <name type="scientific">hydrothermal vent metagenome</name>
    <dbReference type="NCBI Taxonomy" id="652676"/>
    <lineage>
        <taxon>unclassified sequences</taxon>
        <taxon>metagenomes</taxon>
        <taxon>ecological metagenomes</taxon>
    </lineage>
</organism>
<dbReference type="Pfam" id="PF00308">
    <property type="entry name" value="Bac_DnaA"/>
    <property type="match status" value="1"/>
</dbReference>
<evidence type="ECO:0000259" key="9">
    <source>
        <dbReference type="SMART" id="SM00760"/>
    </source>
</evidence>
<dbReference type="SMART" id="SM00382">
    <property type="entry name" value="AAA"/>
    <property type="match status" value="1"/>
</dbReference>
<dbReference type="Pfam" id="PF08299">
    <property type="entry name" value="Bac_DnaA_C"/>
    <property type="match status" value="1"/>
</dbReference>
<evidence type="ECO:0000313" key="10">
    <source>
        <dbReference type="EMBL" id="VAX28163.1"/>
    </source>
</evidence>
<dbReference type="Gene3D" id="1.10.8.60">
    <property type="match status" value="1"/>
</dbReference>
<dbReference type="Gene3D" id="3.40.50.300">
    <property type="entry name" value="P-loop containing nucleotide triphosphate hydrolases"/>
    <property type="match status" value="1"/>
</dbReference>
<reference evidence="10" key="1">
    <citation type="submission" date="2018-06" db="EMBL/GenBank/DDBJ databases">
        <authorList>
            <person name="Zhirakovskaya E."/>
        </authorList>
    </citation>
    <scope>NUCLEOTIDE SEQUENCE</scope>
</reference>
<evidence type="ECO:0000256" key="2">
    <source>
        <dbReference type="ARBA" id="ARBA00022490"/>
    </source>
</evidence>
<dbReference type="GO" id="GO:0005524">
    <property type="term" value="F:ATP binding"/>
    <property type="evidence" value="ECO:0007669"/>
    <property type="project" value="UniProtKB-KW"/>
</dbReference>
<dbReference type="GO" id="GO:0006270">
    <property type="term" value="P:DNA replication initiation"/>
    <property type="evidence" value="ECO:0007669"/>
    <property type="project" value="InterPro"/>
</dbReference>
<dbReference type="NCBIfam" id="TIGR00362">
    <property type="entry name" value="DnaA"/>
    <property type="match status" value="1"/>
</dbReference>
<dbReference type="InterPro" id="IPR001957">
    <property type="entry name" value="Chromosome_initiator_DnaA"/>
</dbReference>
<dbReference type="InterPro" id="IPR010921">
    <property type="entry name" value="Trp_repressor/repl_initiator"/>
</dbReference>
<feature type="domain" description="Chromosomal replication initiator DnaA C-terminal" evidence="9">
    <location>
        <begin position="360"/>
        <end position="429"/>
    </location>
</feature>
<keyword evidence="5" id="KW-0067">ATP-binding</keyword>
<dbReference type="AlphaFoldDB" id="A0A3B1CU75"/>
<dbReference type="CDD" id="cd06571">
    <property type="entry name" value="Bac_DnaA_C"/>
    <property type="match status" value="1"/>
</dbReference>
<dbReference type="Gene3D" id="1.10.1750.10">
    <property type="match status" value="1"/>
</dbReference>
<dbReference type="HAMAP" id="MF_00377">
    <property type="entry name" value="DnaA_bact"/>
    <property type="match status" value="1"/>
</dbReference>
<dbReference type="GO" id="GO:0006275">
    <property type="term" value="P:regulation of DNA replication"/>
    <property type="evidence" value="ECO:0007669"/>
    <property type="project" value="InterPro"/>
</dbReference>
<dbReference type="PANTHER" id="PTHR30050">
    <property type="entry name" value="CHROMOSOMAL REPLICATION INITIATOR PROTEIN DNAA"/>
    <property type="match status" value="1"/>
</dbReference>
<feature type="domain" description="AAA+ ATPase" evidence="8">
    <location>
        <begin position="149"/>
        <end position="340"/>
    </location>
</feature>
<dbReference type="InterPro" id="IPR020591">
    <property type="entry name" value="Chromosome_initiator_DnaA-like"/>
</dbReference>
<dbReference type="EMBL" id="UOGG01000052">
    <property type="protein sequence ID" value="VAX28163.1"/>
    <property type="molecule type" value="Genomic_DNA"/>
</dbReference>
<dbReference type="Gene3D" id="3.30.300.180">
    <property type="match status" value="1"/>
</dbReference>
<dbReference type="SUPFAM" id="SSF48295">
    <property type="entry name" value="TrpR-like"/>
    <property type="match status" value="1"/>
</dbReference>
<dbReference type="PROSITE" id="PS01008">
    <property type="entry name" value="DNAA"/>
    <property type="match status" value="1"/>
</dbReference>
<gene>
    <name evidence="10" type="ORF">MNBD_NITROSPINAE05-796</name>
</gene>
<dbReference type="InterPro" id="IPR003593">
    <property type="entry name" value="AAA+_ATPase"/>
</dbReference>